<dbReference type="InterPro" id="IPR013320">
    <property type="entry name" value="ConA-like_dom_sf"/>
</dbReference>
<keyword evidence="4 11" id="KW-0732">Signal</keyword>
<dbReference type="GO" id="GO:0005987">
    <property type="term" value="P:sucrose catabolic process"/>
    <property type="evidence" value="ECO:0007669"/>
    <property type="project" value="TreeGrafter"/>
</dbReference>
<keyword evidence="10" id="KW-1133">Transmembrane helix</keyword>
<dbReference type="GO" id="GO:0005737">
    <property type="term" value="C:cytoplasm"/>
    <property type="evidence" value="ECO:0007669"/>
    <property type="project" value="TreeGrafter"/>
</dbReference>
<evidence type="ECO:0000256" key="5">
    <source>
        <dbReference type="ARBA" id="ARBA00022801"/>
    </source>
</evidence>
<dbReference type="InterPro" id="IPR013189">
    <property type="entry name" value="Glyco_hydro_32_C"/>
</dbReference>
<comment type="similarity">
    <text evidence="1 8">Belongs to the glycosyl hydrolase 32 family.</text>
</comment>
<proteinExistence type="inferred from homology"/>
<evidence type="ECO:0000256" key="9">
    <source>
        <dbReference type="SAM" id="MobiDB-lite"/>
    </source>
</evidence>
<dbReference type="SUPFAM" id="SSF75005">
    <property type="entry name" value="Arabinanase/levansucrase/invertase"/>
    <property type="match status" value="1"/>
</dbReference>
<dbReference type="OrthoDB" id="9759709at2"/>
<dbReference type="PROSITE" id="PS50847">
    <property type="entry name" value="GRAM_POS_ANCHORING"/>
    <property type="match status" value="1"/>
</dbReference>
<dbReference type="CDD" id="cd18622">
    <property type="entry name" value="GH32_Inu-like"/>
    <property type="match status" value="1"/>
</dbReference>
<keyword evidence="14" id="KW-1185">Reference proteome</keyword>
<protein>
    <recommendedName>
        <fullName evidence="12">Gram-positive cocci surface proteins LPxTG domain-containing protein</fullName>
    </recommendedName>
</protein>
<dbReference type="RefSeq" id="WP_126821698.1">
    <property type="nucleotide sequence ID" value="NZ_JBHLWU010000001.1"/>
</dbReference>
<dbReference type="Gene3D" id="2.60.40.10">
    <property type="entry name" value="Immunoglobulins"/>
    <property type="match status" value="1"/>
</dbReference>
<dbReference type="Pfam" id="PF16403">
    <property type="entry name" value="Bact_surface_Ig-like"/>
    <property type="match status" value="1"/>
</dbReference>
<feature type="compositionally biased region" description="Low complexity" evidence="9">
    <location>
        <begin position="728"/>
        <end position="742"/>
    </location>
</feature>
<feature type="domain" description="Gram-positive cocci surface proteins LPxTG" evidence="12">
    <location>
        <begin position="756"/>
        <end position="788"/>
    </location>
</feature>
<dbReference type="PANTHER" id="PTHR42800:SF1">
    <property type="entry name" value="EXOINULINASE INUD (AFU_ORTHOLOGUE AFUA_5G00480)"/>
    <property type="match status" value="1"/>
</dbReference>
<keyword evidence="5 8" id="KW-0378">Hydrolase</keyword>
<comment type="caution">
    <text evidence="13">The sequence shown here is derived from an EMBL/GenBank/DDBJ whole genome shotgun (WGS) entry which is preliminary data.</text>
</comment>
<keyword evidence="10" id="KW-0472">Membrane</keyword>
<dbReference type="InterPro" id="IPR019931">
    <property type="entry name" value="LPXTG_anchor"/>
</dbReference>
<keyword evidence="2" id="KW-0134">Cell wall</keyword>
<feature type="transmembrane region" description="Helical" evidence="10">
    <location>
        <begin position="766"/>
        <end position="783"/>
    </location>
</feature>
<dbReference type="SUPFAM" id="SSF49899">
    <property type="entry name" value="Concanavalin A-like lectins/glucanases"/>
    <property type="match status" value="1"/>
</dbReference>
<dbReference type="EMBL" id="NGJZ01000001">
    <property type="protein sequence ID" value="RSU07763.1"/>
    <property type="molecule type" value="Genomic_DNA"/>
</dbReference>
<evidence type="ECO:0000256" key="8">
    <source>
        <dbReference type="RuleBase" id="RU362110"/>
    </source>
</evidence>
<evidence type="ECO:0000313" key="14">
    <source>
        <dbReference type="Proteomes" id="UP000288669"/>
    </source>
</evidence>
<feature type="chain" id="PRO_5019011419" description="Gram-positive cocci surface proteins LPxTG domain-containing protein" evidence="11">
    <location>
        <begin position="28"/>
        <end position="788"/>
    </location>
</feature>
<feature type="compositionally biased region" description="Low complexity" evidence="9">
    <location>
        <begin position="681"/>
        <end position="721"/>
    </location>
</feature>
<evidence type="ECO:0000256" key="11">
    <source>
        <dbReference type="SAM" id="SignalP"/>
    </source>
</evidence>
<sequence length="788" mass="87434">MKKKMLRLSMLVGFVFLSFQGGKSVFADSQNQANWLYNEPFRNQYHYSAQKNWLNDPNGLLYDDTTGTYHMFYQYNPAGNSWGNMSWGHATSSDMINWQEQGVAIPELENQEWEDFTYTNTTGDLAQYGEVRYVGKPTTNWGDGGENGKKYIFSGSAIIDKNNASGLGENTILAFYTSCFQIGTRKNDGQDGGLGTWIGFNEVQEQHLAYSTDGGKTFKQYSADGNETQPKALIPVTMMPEGNAKDFRDPKVVYDEGNQQWLMIVVSGQEAQIYKSKDLLSWEYASKIERQHDVGNGVWECPELIPMTVEGTSEQKWILSMSVQKGAPASGSGMQYMIGTMNAQGQWLPDSSETLKKPLWTDYGEDYYAGVTFSNVPDKRTVMLAWMSNWEYVNEQQTDPWYSHMATPRELKLVADSQATDGYSLRQMPVKELDTIQKETIQPALSTTNLDDQTIKVTNFKGTNYKVEARFNWTDVDKPSAVGILVRASDDLSRKIYVGYDIQNQLAYVNRLATGEANIGGPTRDKTNTPVAAPNNQVKLTALVDESSVEVFVNDGEKTISQVFYFRPEIIGNIPTNLVAFYAENGKSTVSDAKISPLNSIFGELEIVAKDIEIQKGHVFDPMTEVSASNRDALGNKSTIVPQVLKNTVDTTKEGSYEVVYALLNEKGKYQEKTRKVTVVSSTPETSSTSDTSSTTQTSTSTTTTETSASSSASDKTSETTSGEHVSSETTQQTNSQSEGTNRQTTASKQVAKKGLPQTGEQRQNLLLILGGILLIGVGYFGYKKLKK</sequence>
<dbReference type="NCBIfam" id="TIGR01167">
    <property type="entry name" value="LPXTG_anchor"/>
    <property type="match status" value="1"/>
</dbReference>
<name>A0A430AID0_9ENTE</name>
<evidence type="ECO:0000313" key="13">
    <source>
        <dbReference type="EMBL" id="RSU07763.1"/>
    </source>
</evidence>
<keyword evidence="10" id="KW-0812">Transmembrane</keyword>
<keyword evidence="3" id="KW-0964">Secreted</keyword>
<dbReference type="InterPro" id="IPR032179">
    <property type="entry name" value="Cry22Aa_Ig-like"/>
</dbReference>
<evidence type="ECO:0000256" key="3">
    <source>
        <dbReference type="ARBA" id="ARBA00022525"/>
    </source>
</evidence>
<feature type="signal peptide" evidence="11">
    <location>
        <begin position="1"/>
        <end position="27"/>
    </location>
</feature>
<evidence type="ECO:0000256" key="10">
    <source>
        <dbReference type="SAM" id="Phobius"/>
    </source>
</evidence>
<dbReference type="Pfam" id="PF00746">
    <property type="entry name" value="Gram_pos_anchor"/>
    <property type="match status" value="1"/>
</dbReference>
<dbReference type="InterPro" id="IPR013783">
    <property type="entry name" value="Ig-like_fold"/>
</dbReference>
<dbReference type="InterPro" id="IPR023296">
    <property type="entry name" value="Glyco_hydro_beta-prop_sf"/>
</dbReference>
<dbReference type="Pfam" id="PF00251">
    <property type="entry name" value="Glyco_hydro_32N"/>
    <property type="match status" value="2"/>
</dbReference>
<dbReference type="GO" id="GO:0004575">
    <property type="term" value="F:sucrose alpha-glucosidase activity"/>
    <property type="evidence" value="ECO:0007669"/>
    <property type="project" value="TreeGrafter"/>
</dbReference>
<dbReference type="Gene3D" id="2.60.120.560">
    <property type="entry name" value="Exo-inulinase, domain 1"/>
    <property type="match status" value="1"/>
</dbReference>
<gene>
    <name evidence="13" type="ORF">CBF30_00550</name>
</gene>
<keyword evidence="7 8" id="KW-0326">Glycosidase</keyword>
<dbReference type="PANTHER" id="PTHR42800">
    <property type="entry name" value="EXOINULINASE INUD (AFU_ORTHOLOGUE AFUA_5G00480)"/>
    <property type="match status" value="1"/>
</dbReference>
<dbReference type="AlphaFoldDB" id="A0A430AID0"/>
<feature type="region of interest" description="Disordered" evidence="9">
    <location>
        <begin position="673"/>
        <end position="757"/>
    </location>
</feature>
<dbReference type="InterPro" id="IPR001362">
    <property type="entry name" value="Glyco_hydro_32"/>
</dbReference>
<dbReference type="Proteomes" id="UP000288669">
    <property type="component" value="Unassembled WGS sequence"/>
</dbReference>
<accession>A0A430AID0</accession>
<evidence type="ECO:0000256" key="2">
    <source>
        <dbReference type="ARBA" id="ARBA00022512"/>
    </source>
</evidence>
<dbReference type="SMART" id="SM00640">
    <property type="entry name" value="Glyco_32"/>
    <property type="match status" value="1"/>
</dbReference>
<reference evidence="13 14" key="1">
    <citation type="submission" date="2017-05" db="EMBL/GenBank/DDBJ databases">
        <title>Vagococcus spp. assemblies.</title>
        <authorList>
            <person name="Gulvik C.A."/>
        </authorList>
    </citation>
    <scope>NUCLEOTIDE SEQUENCE [LARGE SCALE GENOMIC DNA]</scope>
    <source>
        <strain evidence="13 14">DSM 24756</strain>
    </source>
</reference>
<organism evidence="13 14">
    <name type="scientific">Vagococcus entomophilus</name>
    <dbReference type="NCBI Taxonomy" id="1160095"/>
    <lineage>
        <taxon>Bacteria</taxon>
        <taxon>Bacillati</taxon>
        <taxon>Bacillota</taxon>
        <taxon>Bacilli</taxon>
        <taxon>Lactobacillales</taxon>
        <taxon>Enterococcaceae</taxon>
        <taxon>Vagococcus</taxon>
    </lineage>
</organism>
<dbReference type="Gene3D" id="2.115.10.20">
    <property type="entry name" value="Glycosyl hydrolase domain, family 43"/>
    <property type="match status" value="1"/>
</dbReference>
<evidence type="ECO:0000256" key="7">
    <source>
        <dbReference type="ARBA" id="ARBA00023295"/>
    </source>
</evidence>
<dbReference type="InterPro" id="IPR013148">
    <property type="entry name" value="Glyco_hydro_32_N"/>
</dbReference>
<evidence type="ECO:0000259" key="12">
    <source>
        <dbReference type="PROSITE" id="PS50847"/>
    </source>
</evidence>
<dbReference type="Pfam" id="PF08244">
    <property type="entry name" value="Glyco_hydro_32C"/>
    <property type="match status" value="1"/>
</dbReference>
<evidence type="ECO:0000256" key="4">
    <source>
        <dbReference type="ARBA" id="ARBA00022729"/>
    </source>
</evidence>
<keyword evidence="6" id="KW-0572">Peptidoglycan-anchor</keyword>
<evidence type="ECO:0000256" key="6">
    <source>
        <dbReference type="ARBA" id="ARBA00023088"/>
    </source>
</evidence>
<evidence type="ECO:0000256" key="1">
    <source>
        <dbReference type="ARBA" id="ARBA00009902"/>
    </source>
</evidence>